<reference evidence="2" key="1">
    <citation type="submission" date="2013-10" db="EMBL/GenBank/DDBJ databases">
        <title>Genome sequencing of Onchocerca volvulus.</title>
        <authorList>
            <person name="Cotton J."/>
            <person name="Tsai J."/>
            <person name="Stanley E."/>
            <person name="Tracey A."/>
            <person name="Holroyd N."/>
            <person name="Lustigman S."/>
            <person name="Berriman M."/>
        </authorList>
    </citation>
    <scope>NUCLEOTIDE SEQUENCE</scope>
</reference>
<evidence type="ECO:0000313" key="2">
    <source>
        <dbReference type="Proteomes" id="UP000024404"/>
    </source>
</evidence>
<name>A0A8R1TQJ6_ONCVO</name>
<dbReference type="Proteomes" id="UP000024404">
    <property type="component" value="Unassembled WGS sequence"/>
</dbReference>
<evidence type="ECO:0000313" key="1">
    <source>
        <dbReference type="EnsemblMetazoa" id="OVOC2964.1"/>
    </source>
</evidence>
<protein>
    <submittedName>
        <fullName evidence="1">Uncharacterized protein</fullName>
    </submittedName>
</protein>
<dbReference type="AlphaFoldDB" id="A0A8R1TQJ6"/>
<dbReference type="EMBL" id="CMVM020000076">
    <property type="status" value="NOT_ANNOTATED_CDS"/>
    <property type="molecule type" value="Genomic_DNA"/>
</dbReference>
<keyword evidence="2" id="KW-1185">Reference proteome</keyword>
<organism evidence="1 2">
    <name type="scientific">Onchocerca volvulus</name>
    <dbReference type="NCBI Taxonomy" id="6282"/>
    <lineage>
        <taxon>Eukaryota</taxon>
        <taxon>Metazoa</taxon>
        <taxon>Ecdysozoa</taxon>
        <taxon>Nematoda</taxon>
        <taxon>Chromadorea</taxon>
        <taxon>Rhabditida</taxon>
        <taxon>Spirurina</taxon>
        <taxon>Spiruromorpha</taxon>
        <taxon>Filarioidea</taxon>
        <taxon>Onchocercidae</taxon>
        <taxon>Onchocerca</taxon>
    </lineage>
</organism>
<sequence length="89" mass="10146">MRPVNSSIITPCRPSLYNFYQQLLAYAHVMLDLRYKGTPSSSPRLINPRKNAHAEHHLFVTTSSIQKYTMEEETVNNGVPQSYIAYGSD</sequence>
<dbReference type="EnsemblMetazoa" id="OVOC2964.1">
    <property type="protein sequence ID" value="OVOC2964.1"/>
    <property type="gene ID" value="WBGene00239773"/>
</dbReference>
<reference evidence="1" key="2">
    <citation type="submission" date="2022-06" db="UniProtKB">
        <authorList>
            <consortium name="EnsemblMetazoa"/>
        </authorList>
    </citation>
    <scope>IDENTIFICATION</scope>
</reference>
<proteinExistence type="predicted"/>
<accession>A0A8R1TQJ6</accession>